<protein>
    <submittedName>
        <fullName evidence="10">Serine protease</fullName>
    </submittedName>
</protein>
<dbReference type="STRING" id="553510.B1H19_19640"/>
<feature type="active site" description="Charge relay system" evidence="5">
    <location>
        <position position="249"/>
    </location>
</feature>
<feature type="compositionally biased region" description="Pro residues" evidence="6">
    <location>
        <begin position="394"/>
        <end position="412"/>
    </location>
</feature>
<evidence type="ECO:0000313" key="11">
    <source>
        <dbReference type="Proteomes" id="UP000192726"/>
    </source>
</evidence>
<evidence type="ECO:0000256" key="8">
    <source>
        <dbReference type="SAM" id="SignalP"/>
    </source>
</evidence>
<organism evidence="10 11">
    <name type="scientific">Streptomyces gilvosporeus</name>
    <dbReference type="NCBI Taxonomy" id="553510"/>
    <lineage>
        <taxon>Bacteria</taxon>
        <taxon>Bacillati</taxon>
        <taxon>Actinomycetota</taxon>
        <taxon>Actinomycetes</taxon>
        <taxon>Kitasatosporales</taxon>
        <taxon>Streptomycetaceae</taxon>
        <taxon>Streptomyces</taxon>
    </lineage>
</organism>
<feature type="signal peptide" evidence="8">
    <location>
        <begin position="1"/>
        <end position="29"/>
    </location>
</feature>
<dbReference type="PROSITE" id="PS51892">
    <property type="entry name" value="SUBTILASE"/>
    <property type="match status" value="1"/>
</dbReference>
<evidence type="ECO:0000256" key="6">
    <source>
        <dbReference type="SAM" id="MobiDB-lite"/>
    </source>
</evidence>
<gene>
    <name evidence="10" type="ORF">B1H19_19640</name>
</gene>
<keyword evidence="7" id="KW-0812">Transmembrane</keyword>
<dbReference type="InterPro" id="IPR000209">
    <property type="entry name" value="Peptidase_S8/S53_dom"/>
</dbReference>
<feature type="domain" description="Peptidase S8/S53" evidence="9">
    <location>
        <begin position="50"/>
        <end position="296"/>
    </location>
</feature>
<keyword evidence="8" id="KW-0732">Signal</keyword>
<dbReference type="Gene3D" id="3.40.50.200">
    <property type="entry name" value="Peptidase S8/S53 domain"/>
    <property type="match status" value="1"/>
</dbReference>
<evidence type="ECO:0000256" key="7">
    <source>
        <dbReference type="SAM" id="Phobius"/>
    </source>
</evidence>
<dbReference type="EMBL" id="CP020569">
    <property type="protein sequence ID" value="ARF56107.1"/>
    <property type="molecule type" value="Genomic_DNA"/>
</dbReference>
<dbReference type="InterPro" id="IPR023827">
    <property type="entry name" value="Peptidase_S8_Asp-AS"/>
</dbReference>
<feature type="active site" description="Charge relay system" evidence="5">
    <location>
        <position position="94"/>
    </location>
</feature>
<dbReference type="InterPro" id="IPR036852">
    <property type="entry name" value="Peptidase_S8/S53_dom_sf"/>
</dbReference>
<dbReference type="KEGG" id="sgv:B1H19_19640"/>
<keyword evidence="2 5" id="KW-0645">Protease</keyword>
<feature type="region of interest" description="Disordered" evidence="6">
    <location>
        <begin position="374"/>
        <end position="412"/>
    </location>
</feature>
<keyword evidence="11" id="KW-1185">Reference proteome</keyword>
<keyword evidence="3 5" id="KW-0378">Hydrolase</keyword>
<keyword evidence="7" id="KW-1133">Transmembrane helix</keyword>
<name>A0A1V0TT54_9ACTN</name>
<proteinExistence type="inferred from homology"/>
<dbReference type="SUPFAM" id="SSF52743">
    <property type="entry name" value="Subtilisin-like"/>
    <property type="match status" value="1"/>
</dbReference>
<dbReference type="RefSeq" id="WP_083105965.1">
    <property type="nucleotide sequence ID" value="NZ_CP020569.1"/>
</dbReference>
<feature type="region of interest" description="Disordered" evidence="6">
    <location>
        <begin position="313"/>
        <end position="341"/>
    </location>
</feature>
<feature type="active site" description="Charge relay system" evidence="5">
    <location>
        <position position="59"/>
    </location>
</feature>
<dbReference type="GO" id="GO:0006508">
    <property type="term" value="P:proteolysis"/>
    <property type="evidence" value="ECO:0007669"/>
    <property type="project" value="UniProtKB-KW"/>
</dbReference>
<dbReference type="OrthoDB" id="3359820at2"/>
<dbReference type="GO" id="GO:0004252">
    <property type="term" value="F:serine-type endopeptidase activity"/>
    <property type="evidence" value="ECO:0007669"/>
    <property type="project" value="UniProtKB-UniRule"/>
</dbReference>
<evidence type="ECO:0000256" key="2">
    <source>
        <dbReference type="ARBA" id="ARBA00022670"/>
    </source>
</evidence>
<dbReference type="InterPro" id="IPR050131">
    <property type="entry name" value="Peptidase_S8_subtilisin-like"/>
</dbReference>
<evidence type="ECO:0000313" key="10">
    <source>
        <dbReference type="EMBL" id="ARF56107.1"/>
    </source>
</evidence>
<evidence type="ECO:0000256" key="5">
    <source>
        <dbReference type="PROSITE-ProRule" id="PRU01240"/>
    </source>
</evidence>
<feature type="transmembrane region" description="Helical" evidence="7">
    <location>
        <begin position="347"/>
        <end position="368"/>
    </location>
</feature>
<dbReference type="PANTHER" id="PTHR43806:SF11">
    <property type="entry name" value="CEREVISIN-RELATED"/>
    <property type="match status" value="1"/>
</dbReference>
<sequence>MRVRRIGSAAAAAGLGALLCVTAATPASATPRSWEYQALGLAAAQRTAQGEGITVAVLDSGVMKDHPAVAGRVTTGPDYFKDGLHPGDSRWGGHGTAMASDVLKVAPKARILSVRVIDDKKEHSGLRHGPSPVAEGIDYAVDHGARVISMSLGGELFGREFNEDETDALARATQKGIPVIASAGNDAEVFNETSFPAGYPEVIAVAATQQGGSRAAFSTVRTYNAVAAPGVGIVSAKNTGGYEAVSGTSPAAALTSGTVALMLSRNHRLTPAQVRAVLTKTAHHPSGGYSPLVGYGQINAAAAVRAAAHPPTVATTPAKFHGNEHPAGQDGTSKTTHPSLETGMTTVGYSAAGVGLAMVLGAVLIGVLGRRKTRAQGAPTGPTGPMGPMGPIGPTGPAPAFPAQAPPPGSPY</sequence>
<dbReference type="AlphaFoldDB" id="A0A1V0TT54"/>
<accession>A0A1V0TT54</accession>
<dbReference type="PRINTS" id="PR00723">
    <property type="entry name" value="SUBTILISIN"/>
</dbReference>
<feature type="chain" id="PRO_5012934197" evidence="8">
    <location>
        <begin position="30"/>
        <end position="412"/>
    </location>
</feature>
<dbReference type="PROSITE" id="PS00136">
    <property type="entry name" value="SUBTILASE_ASP"/>
    <property type="match status" value="1"/>
</dbReference>
<dbReference type="Proteomes" id="UP000192726">
    <property type="component" value="Chromosome"/>
</dbReference>
<keyword evidence="4 5" id="KW-0720">Serine protease</keyword>
<dbReference type="PANTHER" id="PTHR43806">
    <property type="entry name" value="PEPTIDASE S8"/>
    <property type="match status" value="1"/>
</dbReference>
<evidence type="ECO:0000256" key="4">
    <source>
        <dbReference type="ARBA" id="ARBA00022825"/>
    </source>
</evidence>
<evidence type="ECO:0000256" key="1">
    <source>
        <dbReference type="ARBA" id="ARBA00011073"/>
    </source>
</evidence>
<evidence type="ECO:0000256" key="3">
    <source>
        <dbReference type="ARBA" id="ARBA00022801"/>
    </source>
</evidence>
<evidence type="ECO:0000259" key="9">
    <source>
        <dbReference type="Pfam" id="PF00082"/>
    </source>
</evidence>
<keyword evidence="7" id="KW-0472">Membrane</keyword>
<reference evidence="10 11" key="1">
    <citation type="submission" date="2017-04" db="EMBL/GenBank/DDBJ databases">
        <title>Complete Genome Sequence of Streptomyces gilvosporeus F607, a Capable Producer of Natamycin.</title>
        <authorList>
            <person name="Zong G."/>
            <person name="Zhong C."/>
            <person name="Fu J."/>
            <person name="Qin R."/>
            <person name="Cao G."/>
        </authorList>
    </citation>
    <scope>NUCLEOTIDE SEQUENCE [LARGE SCALE GENOMIC DNA]</scope>
    <source>
        <strain evidence="10 11">F607</strain>
    </source>
</reference>
<dbReference type="InterPro" id="IPR015500">
    <property type="entry name" value="Peptidase_S8_subtilisin-rel"/>
</dbReference>
<dbReference type="Pfam" id="PF00082">
    <property type="entry name" value="Peptidase_S8"/>
    <property type="match status" value="1"/>
</dbReference>
<feature type="compositionally biased region" description="Polar residues" evidence="6">
    <location>
        <begin position="330"/>
        <end position="341"/>
    </location>
</feature>
<comment type="similarity">
    <text evidence="1 5">Belongs to the peptidase S8 family.</text>
</comment>